<evidence type="ECO:0000313" key="2">
    <source>
        <dbReference type="Proteomes" id="UP000321192"/>
    </source>
</evidence>
<comment type="caution">
    <text evidence="1">The sequence shown here is derived from an EMBL/GenBank/DDBJ whole genome shotgun (WGS) entry which is preliminary data.</text>
</comment>
<dbReference type="Gene3D" id="1.20.58.320">
    <property type="entry name" value="TPR-like"/>
    <property type="match status" value="1"/>
</dbReference>
<dbReference type="Proteomes" id="UP000321192">
    <property type="component" value="Unassembled WGS sequence"/>
</dbReference>
<reference evidence="1 2" key="1">
    <citation type="submission" date="2018-09" db="EMBL/GenBank/DDBJ databases">
        <title>Metagenome Assembled Genomes from an Advanced Water Purification Facility.</title>
        <authorList>
            <person name="Stamps B.W."/>
            <person name="Spear J.R."/>
        </authorList>
    </citation>
    <scope>NUCLEOTIDE SEQUENCE [LARGE SCALE GENOMIC DNA]</scope>
    <source>
        <strain evidence="1">Bin_27_1</strain>
    </source>
</reference>
<dbReference type="InterPro" id="IPR010323">
    <property type="entry name" value="DUF924"/>
</dbReference>
<dbReference type="AlphaFoldDB" id="A0A5C7SQW6"/>
<accession>A0A5C7SQW6</accession>
<gene>
    <name evidence="1" type="ORF">E6Q80_08030</name>
</gene>
<dbReference type="InterPro" id="IPR011990">
    <property type="entry name" value="TPR-like_helical_dom_sf"/>
</dbReference>
<protein>
    <submittedName>
        <fullName evidence="1">DUF924 domain-containing protein</fullName>
    </submittedName>
</protein>
<sequence length="202" mass="22717">MDTPATIHAFWFGPAADADAEAAIIERQSALWWRKQPAVDAEIRARFAPLVGRAAGGELDTWLGGLRGRLALVLLTDQFPRNIWRGEAAAFAFDVLALRWAKEALARGLDAGLRPIERVFLYLPLEHSENLPDQREAVRRFDALATAVEPALRTAFAGYLDYARRHLEIIERFGRFPHRNAALGRETSPEEAEFLRQPGSRF</sequence>
<organism evidence="1 2">
    <name type="scientific">Thauera aminoaromatica</name>
    <dbReference type="NCBI Taxonomy" id="164330"/>
    <lineage>
        <taxon>Bacteria</taxon>
        <taxon>Pseudomonadati</taxon>
        <taxon>Pseudomonadota</taxon>
        <taxon>Betaproteobacteria</taxon>
        <taxon>Rhodocyclales</taxon>
        <taxon>Zoogloeaceae</taxon>
        <taxon>Thauera</taxon>
    </lineage>
</organism>
<name>A0A5C7SQW6_THASP</name>
<evidence type="ECO:0000313" key="1">
    <source>
        <dbReference type="EMBL" id="TXH86234.1"/>
    </source>
</evidence>
<dbReference type="SUPFAM" id="SSF48452">
    <property type="entry name" value="TPR-like"/>
    <property type="match status" value="1"/>
</dbReference>
<proteinExistence type="predicted"/>
<dbReference type="EMBL" id="SSFD01000115">
    <property type="protein sequence ID" value="TXH86234.1"/>
    <property type="molecule type" value="Genomic_DNA"/>
</dbReference>
<dbReference type="RefSeq" id="WP_276658113.1">
    <property type="nucleotide sequence ID" value="NZ_SSFD01000115.1"/>
</dbReference>
<dbReference type="Gene3D" id="1.25.40.10">
    <property type="entry name" value="Tetratricopeptide repeat domain"/>
    <property type="match status" value="1"/>
</dbReference>
<dbReference type="Pfam" id="PF06041">
    <property type="entry name" value="DUF924"/>
    <property type="match status" value="1"/>
</dbReference>